<dbReference type="Pfam" id="PF11374">
    <property type="entry name" value="DUF3176"/>
    <property type="match status" value="1"/>
</dbReference>
<name>A0A370TKA9_9HELO</name>
<accession>A0A370TKA9</accession>
<protein>
    <submittedName>
        <fullName evidence="3">Uncharacterized protein</fullName>
    </submittedName>
</protein>
<organism evidence="3 4">
    <name type="scientific">Venustampulla echinocandica</name>
    <dbReference type="NCBI Taxonomy" id="2656787"/>
    <lineage>
        <taxon>Eukaryota</taxon>
        <taxon>Fungi</taxon>
        <taxon>Dikarya</taxon>
        <taxon>Ascomycota</taxon>
        <taxon>Pezizomycotina</taxon>
        <taxon>Leotiomycetes</taxon>
        <taxon>Helotiales</taxon>
        <taxon>Pleuroascaceae</taxon>
        <taxon>Venustampulla</taxon>
    </lineage>
</organism>
<feature type="transmembrane region" description="Helical" evidence="2">
    <location>
        <begin position="133"/>
        <end position="155"/>
    </location>
</feature>
<dbReference type="OrthoDB" id="5242705at2759"/>
<evidence type="ECO:0000313" key="3">
    <source>
        <dbReference type="EMBL" id="RDL35960.1"/>
    </source>
</evidence>
<evidence type="ECO:0000313" key="4">
    <source>
        <dbReference type="Proteomes" id="UP000254866"/>
    </source>
</evidence>
<dbReference type="EMBL" id="NPIC01000005">
    <property type="protein sequence ID" value="RDL35960.1"/>
    <property type="molecule type" value="Genomic_DNA"/>
</dbReference>
<feature type="transmembrane region" description="Helical" evidence="2">
    <location>
        <begin position="622"/>
        <end position="644"/>
    </location>
</feature>
<dbReference type="PANTHER" id="PTHR35394">
    <property type="entry name" value="DUF3176 DOMAIN-CONTAINING PROTEIN"/>
    <property type="match status" value="1"/>
</dbReference>
<reference evidence="3 4" key="1">
    <citation type="journal article" date="2018" name="IMA Fungus">
        <title>IMA Genome-F 9: Draft genome sequence of Annulohypoxylon stygium, Aspergillus mulundensis, Berkeleyomyces basicola (syn. Thielaviopsis basicola), Ceratocystis smalleyi, two Cercospora beticola strains, Coleophoma cylindrospora, Fusarium fracticaudum, Phialophora cf. hyalina, and Morchella septimelata.</title>
        <authorList>
            <person name="Wingfield B.D."/>
            <person name="Bills G.F."/>
            <person name="Dong Y."/>
            <person name="Huang W."/>
            <person name="Nel W.J."/>
            <person name="Swalarsk-Parry B.S."/>
            <person name="Vaghefi N."/>
            <person name="Wilken P.M."/>
            <person name="An Z."/>
            <person name="de Beer Z.W."/>
            <person name="De Vos L."/>
            <person name="Chen L."/>
            <person name="Duong T.A."/>
            <person name="Gao Y."/>
            <person name="Hammerbacher A."/>
            <person name="Kikkert J.R."/>
            <person name="Li Y."/>
            <person name="Li H."/>
            <person name="Li K."/>
            <person name="Li Q."/>
            <person name="Liu X."/>
            <person name="Ma X."/>
            <person name="Naidoo K."/>
            <person name="Pethybridge S.J."/>
            <person name="Sun J."/>
            <person name="Steenkamp E.T."/>
            <person name="van der Nest M.A."/>
            <person name="van Wyk S."/>
            <person name="Wingfield M.J."/>
            <person name="Xiong C."/>
            <person name="Yue Q."/>
            <person name="Zhang X."/>
        </authorList>
    </citation>
    <scope>NUCLEOTIDE SEQUENCE [LARGE SCALE GENOMIC DNA]</scope>
    <source>
        <strain evidence="3 4">BP 5553</strain>
    </source>
</reference>
<dbReference type="Proteomes" id="UP000254866">
    <property type="component" value="Unassembled WGS sequence"/>
</dbReference>
<keyword evidence="4" id="KW-1185">Reference proteome</keyword>
<comment type="caution">
    <text evidence="3">The sequence shown here is derived from an EMBL/GenBank/DDBJ whole genome shotgun (WGS) entry which is preliminary data.</text>
</comment>
<dbReference type="STRING" id="2656787.A0A370TKA9"/>
<proteinExistence type="predicted"/>
<keyword evidence="2" id="KW-1133">Transmembrane helix</keyword>
<evidence type="ECO:0000256" key="2">
    <source>
        <dbReference type="SAM" id="Phobius"/>
    </source>
</evidence>
<keyword evidence="2" id="KW-0472">Membrane</keyword>
<dbReference type="InterPro" id="IPR021514">
    <property type="entry name" value="DUF3176"/>
</dbReference>
<gene>
    <name evidence="3" type="ORF">BP5553_06572</name>
</gene>
<dbReference type="PANTHER" id="PTHR35394:SF5">
    <property type="entry name" value="DUF3176 DOMAIN-CONTAINING PROTEIN"/>
    <property type="match status" value="1"/>
</dbReference>
<feature type="transmembrane region" description="Helical" evidence="2">
    <location>
        <begin position="96"/>
        <end position="113"/>
    </location>
</feature>
<sequence>MADPASQNLLPCHNPVPRDSQSHPELPTTFRSPPSPPPPPFTHPPSIQNPRKLVSQIPLSIESELSKSPTPPKPKRLNSDLSSLDHFWHYWKWETASGFLVLATPFIIVATIYPHAGDPLPEWPFRISINTLLSIYTVVFKACIAFIIASCIGQLQWIWFSSARPLYDLVRYSNAGNGPWGSLQLLWAQHIKQPLTAFGALILIASVLVDPFTQQLISPISCSMHLPTQTATLPRTNIWHGEFLSPDVRPVLNTTLDSVVYDPGKFMSWKCATGNCNFTEPYGTVAYCSSCEDVSMKLVFDQTCKPNNNGSASQSFGICPDNGALTLSSGLATQFAGVTGWANMTFNHTNKIMLTAGVQEIDYRLANDEWGIRPGVKSIIVAGKTTASVQKSNLTAGQLLSDCDNIDTWRCRGYGAAICTLMPCVRLYQGSIINGELTERLVSTSGSLPWGGDTSPPIHPRGMLDTNCTSPEDNSRLQKLGYNVSNTSSQWLPVGSQSFSRDQSLRSSLIYRNCLYEMGQLETSIEPTLKSSLEADIYAGSIQGMLNPSMTFYGHFRGPQLFQEILNNGNMDFERIDSTYSNISNSLTAWMRTHSSDGPSDGPRQDAIGEVLQLATCIHVRWWWFAYPAALSFSTLVLLTLVVINTARQKTPVWKASPLAWIMRGPGGYGTDESLQGTTEAMEQCSKSITVSLLKGSDPLIQMVDDKNEEKRRH</sequence>
<keyword evidence="2" id="KW-0812">Transmembrane</keyword>
<dbReference type="RefSeq" id="XP_031868616.1">
    <property type="nucleotide sequence ID" value="XM_032015195.1"/>
</dbReference>
<feature type="region of interest" description="Disordered" evidence="1">
    <location>
        <begin position="1"/>
        <end position="49"/>
    </location>
</feature>
<feature type="compositionally biased region" description="Pro residues" evidence="1">
    <location>
        <begin position="33"/>
        <end position="43"/>
    </location>
</feature>
<dbReference type="AlphaFoldDB" id="A0A370TKA9"/>
<dbReference type="GeneID" id="43599421"/>
<evidence type="ECO:0000256" key="1">
    <source>
        <dbReference type="SAM" id="MobiDB-lite"/>
    </source>
</evidence>